<protein>
    <submittedName>
        <fullName evidence="1">Uncharacterized protein</fullName>
    </submittedName>
</protein>
<organism evidence="1 2">
    <name type="scientific">Smallanthus sonchifolius</name>
    <dbReference type="NCBI Taxonomy" id="185202"/>
    <lineage>
        <taxon>Eukaryota</taxon>
        <taxon>Viridiplantae</taxon>
        <taxon>Streptophyta</taxon>
        <taxon>Embryophyta</taxon>
        <taxon>Tracheophyta</taxon>
        <taxon>Spermatophyta</taxon>
        <taxon>Magnoliopsida</taxon>
        <taxon>eudicotyledons</taxon>
        <taxon>Gunneridae</taxon>
        <taxon>Pentapetalae</taxon>
        <taxon>asterids</taxon>
        <taxon>campanulids</taxon>
        <taxon>Asterales</taxon>
        <taxon>Asteraceae</taxon>
        <taxon>Asteroideae</taxon>
        <taxon>Heliantheae alliance</taxon>
        <taxon>Millerieae</taxon>
        <taxon>Smallanthus</taxon>
    </lineage>
</organism>
<accession>A0ACB9KC80</accession>
<keyword evidence="2" id="KW-1185">Reference proteome</keyword>
<dbReference type="EMBL" id="CM042018">
    <property type="protein sequence ID" value="KAI3829896.1"/>
    <property type="molecule type" value="Genomic_DNA"/>
</dbReference>
<dbReference type="Proteomes" id="UP001056120">
    <property type="component" value="Linkage Group LG01"/>
</dbReference>
<gene>
    <name evidence="1" type="ORF">L1987_04027</name>
</gene>
<sequence>MAPDILRVQSPDCFTPRVVSIGPLHRASENLKAFEGQKASYVMNLITRIDSPKEEILKSCMQEAHASMEQIKACYVWTIPCPDVDIAEMMVIDACFILEFIHQISGFNVSFLGNMLQAQIVTCDLVLLENQIPFFFLNKIFHCTILKNHPHLSLIEFIYPLLDCLNLFKANIKPDNISIDTTHDHILSLLHQCYKPPHYIKPVSSRTTISSAEVLDIAGVNFKPNKDPTWVMGMEVKLNRFPCLFGSWRRPTLKMPVLHVKDFSELVLRNLIAYEQESNQTRKYIASYVVAIDMLLYDKQDVTKLVHSRVLVNNMGSPEEFINMINNIRLHVASKDFFYGEQWEMLSNYLDNNMAWRRRWCSSLASEDRRSVAIGDDSGARNSTGFWWKESGLFAMREEFVLMENLIHVGSQTNSTKRRRSERISQKCFSRFTNSFESPLVICSEEEDNIILDATFVEGMDNQLRTRKKKVMKQNSNKDEGAVGDQQKKKKKQSLEEIGHFEPIANEFYAIKNRCSPSQLYRAIKKMSEKQKQGVKLMGFGNILKMKIDGIPQKLGHFVIDSFDESIMGIRLPGKIIKFNEKTIYNLTGIPNSGIDLGSIVPTKDLDTRLLEWKEMYSTDYISPCEIVTRLLKDSGNDSFFFQVDFLVLFLATMVECYSHGKCKLNVLHYFHGETDISKFNWCGYVLSCIRNCKNRWIRNTKSPFLGPLTILTLIYVDFVQCKGMIVDRSVSALEFWDVDLL</sequence>
<evidence type="ECO:0000313" key="2">
    <source>
        <dbReference type="Proteomes" id="UP001056120"/>
    </source>
</evidence>
<evidence type="ECO:0000313" key="1">
    <source>
        <dbReference type="EMBL" id="KAI3829896.1"/>
    </source>
</evidence>
<comment type="caution">
    <text evidence="1">The sequence shown here is derived from an EMBL/GenBank/DDBJ whole genome shotgun (WGS) entry which is preliminary data.</text>
</comment>
<reference evidence="2" key="1">
    <citation type="journal article" date="2022" name="Mol. Ecol. Resour.">
        <title>The genomes of chicory, endive, great burdock and yacon provide insights into Asteraceae palaeo-polyploidization history and plant inulin production.</title>
        <authorList>
            <person name="Fan W."/>
            <person name="Wang S."/>
            <person name="Wang H."/>
            <person name="Wang A."/>
            <person name="Jiang F."/>
            <person name="Liu H."/>
            <person name="Zhao H."/>
            <person name="Xu D."/>
            <person name="Zhang Y."/>
        </authorList>
    </citation>
    <scope>NUCLEOTIDE SEQUENCE [LARGE SCALE GENOMIC DNA]</scope>
    <source>
        <strain evidence="2">cv. Yunnan</strain>
    </source>
</reference>
<proteinExistence type="predicted"/>
<name>A0ACB9KC80_9ASTR</name>
<reference evidence="1 2" key="2">
    <citation type="journal article" date="2022" name="Mol. Ecol. Resour.">
        <title>The genomes of chicory, endive, great burdock and yacon provide insights into Asteraceae paleo-polyploidization history and plant inulin production.</title>
        <authorList>
            <person name="Fan W."/>
            <person name="Wang S."/>
            <person name="Wang H."/>
            <person name="Wang A."/>
            <person name="Jiang F."/>
            <person name="Liu H."/>
            <person name="Zhao H."/>
            <person name="Xu D."/>
            <person name="Zhang Y."/>
        </authorList>
    </citation>
    <scope>NUCLEOTIDE SEQUENCE [LARGE SCALE GENOMIC DNA]</scope>
    <source>
        <strain evidence="2">cv. Yunnan</strain>
        <tissue evidence="1">Leaves</tissue>
    </source>
</reference>